<dbReference type="RefSeq" id="WP_067474527.1">
    <property type="nucleotide sequence ID" value="NZ_CP015961.1"/>
</dbReference>
<sequence length="260" mass="27842">MTEAADGETERASAIDKAFRLIRAFDRDDTQGMGVSELARRARLPKSTSHRVLSSLIENGAVQRVGDRYRLGPLFFDRGPTSLSTTHELVAETLTPFLAALFERTRCTVHLAYLDGADAVYANKLFSVTGVAAPSRIGGRVPGHCTGVGKAMMAYDESAIDLAISRGLVPWSEFSVTDPAALRAELAVVRQTGLAYDVEEATLGLSCVAAPVWGKGAVPGAAMSVSGPVDSFRPQDHVASLKKICESATRAFRKAQRTEE</sequence>
<dbReference type="Gene3D" id="1.10.10.10">
    <property type="entry name" value="Winged helix-like DNA-binding domain superfamily/Winged helix DNA-binding domain"/>
    <property type="match status" value="1"/>
</dbReference>
<dbReference type="AlphaFoldDB" id="A0A173LGN7"/>
<dbReference type="InterPro" id="IPR029016">
    <property type="entry name" value="GAF-like_dom_sf"/>
</dbReference>
<dbReference type="EMBL" id="CP015961">
    <property type="protein sequence ID" value="ANI91486.1"/>
    <property type="molecule type" value="Genomic_DNA"/>
</dbReference>
<dbReference type="InterPro" id="IPR036390">
    <property type="entry name" value="WH_DNA-bd_sf"/>
</dbReference>
<dbReference type="PANTHER" id="PTHR30136">
    <property type="entry name" value="HELIX-TURN-HELIX TRANSCRIPTIONAL REGULATOR, ICLR FAMILY"/>
    <property type="match status" value="1"/>
</dbReference>
<dbReference type="Gene3D" id="3.30.450.40">
    <property type="match status" value="1"/>
</dbReference>
<dbReference type="InterPro" id="IPR014757">
    <property type="entry name" value="Tscrpt_reg_IclR_C"/>
</dbReference>
<keyword evidence="3" id="KW-0804">Transcription</keyword>
<reference evidence="6 7" key="1">
    <citation type="submission" date="2016-06" db="EMBL/GenBank/DDBJ databases">
        <title>Complete genome sequence of a saline-alkali tolerant type strain Dietzia timorensis ID05-A0528T.</title>
        <authorList>
            <person name="Wu X."/>
        </authorList>
    </citation>
    <scope>NUCLEOTIDE SEQUENCE [LARGE SCALE GENOMIC DNA]</scope>
    <source>
        <strain evidence="6 7">ID05-A0528</strain>
    </source>
</reference>
<proteinExistence type="predicted"/>
<evidence type="ECO:0000313" key="6">
    <source>
        <dbReference type="EMBL" id="ANI91486.1"/>
    </source>
</evidence>
<dbReference type="Pfam" id="PF09339">
    <property type="entry name" value="HTH_IclR"/>
    <property type="match status" value="1"/>
</dbReference>
<dbReference type="OrthoDB" id="60629at2"/>
<evidence type="ECO:0000256" key="1">
    <source>
        <dbReference type="ARBA" id="ARBA00023015"/>
    </source>
</evidence>
<dbReference type="GO" id="GO:0045892">
    <property type="term" value="P:negative regulation of DNA-templated transcription"/>
    <property type="evidence" value="ECO:0007669"/>
    <property type="project" value="TreeGrafter"/>
</dbReference>
<dbReference type="STRING" id="499555.BJL86_0684"/>
<feature type="domain" description="IclR-ED" evidence="5">
    <location>
        <begin position="74"/>
        <end position="258"/>
    </location>
</feature>
<dbReference type="PROSITE" id="PS51078">
    <property type="entry name" value="ICLR_ED"/>
    <property type="match status" value="1"/>
</dbReference>
<evidence type="ECO:0000256" key="2">
    <source>
        <dbReference type="ARBA" id="ARBA00023125"/>
    </source>
</evidence>
<feature type="domain" description="HTH iclR-type" evidence="4">
    <location>
        <begin position="12"/>
        <end position="73"/>
    </location>
</feature>
<dbReference type="KEGG" id="dtm:BJL86_0684"/>
<dbReference type="InterPro" id="IPR005471">
    <property type="entry name" value="Tscrpt_reg_IclR_N"/>
</dbReference>
<evidence type="ECO:0000256" key="3">
    <source>
        <dbReference type="ARBA" id="ARBA00023163"/>
    </source>
</evidence>
<evidence type="ECO:0000259" key="5">
    <source>
        <dbReference type="PROSITE" id="PS51078"/>
    </source>
</evidence>
<dbReference type="Pfam" id="PF01614">
    <property type="entry name" value="IclR_C"/>
    <property type="match status" value="1"/>
</dbReference>
<keyword evidence="1" id="KW-0805">Transcription regulation</keyword>
<dbReference type="GO" id="GO:0003700">
    <property type="term" value="F:DNA-binding transcription factor activity"/>
    <property type="evidence" value="ECO:0007669"/>
    <property type="project" value="TreeGrafter"/>
</dbReference>
<organism evidence="6 7">
    <name type="scientific">Dietzia timorensis</name>
    <dbReference type="NCBI Taxonomy" id="499555"/>
    <lineage>
        <taxon>Bacteria</taxon>
        <taxon>Bacillati</taxon>
        <taxon>Actinomycetota</taxon>
        <taxon>Actinomycetes</taxon>
        <taxon>Mycobacteriales</taxon>
        <taxon>Dietziaceae</taxon>
        <taxon>Dietzia</taxon>
    </lineage>
</organism>
<dbReference type="SUPFAM" id="SSF46785">
    <property type="entry name" value="Winged helix' DNA-binding domain"/>
    <property type="match status" value="1"/>
</dbReference>
<accession>A0A173LGN7</accession>
<dbReference type="SUPFAM" id="SSF55781">
    <property type="entry name" value="GAF domain-like"/>
    <property type="match status" value="1"/>
</dbReference>
<dbReference type="PANTHER" id="PTHR30136:SF35">
    <property type="entry name" value="HTH-TYPE TRANSCRIPTIONAL REGULATOR RV1719"/>
    <property type="match status" value="1"/>
</dbReference>
<gene>
    <name evidence="6" type="ORF">BJL86_0684</name>
</gene>
<dbReference type="SMART" id="SM00346">
    <property type="entry name" value="HTH_ICLR"/>
    <property type="match status" value="1"/>
</dbReference>
<name>A0A173LGN7_9ACTN</name>
<dbReference type="PROSITE" id="PS51077">
    <property type="entry name" value="HTH_ICLR"/>
    <property type="match status" value="1"/>
</dbReference>
<keyword evidence="7" id="KW-1185">Reference proteome</keyword>
<dbReference type="InterPro" id="IPR036388">
    <property type="entry name" value="WH-like_DNA-bd_sf"/>
</dbReference>
<keyword evidence="2" id="KW-0238">DNA-binding</keyword>
<evidence type="ECO:0000259" key="4">
    <source>
        <dbReference type="PROSITE" id="PS51077"/>
    </source>
</evidence>
<dbReference type="InterPro" id="IPR050707">
    <property type="entry name" value="HTH_MetabolicPath_Reg"/>
</dbReference>
<dbReference type="GO" id="GO:0003677">
    <property type="term" value="F:DNA binding"/>
    <property type="evidence" value="ECO:0007669"/>
    <property type="project" value="UniProtKB-KW"/>
</dbReference>
<dbReference type="Proteomes" id="UP000186104">
    <property type="component" value="Chromosome"/>
</dbReference>
<evidence type="ECO:0000313" key="7">
    <source>
        <dbReference type="Proteomes" id="UP000186104"/>
    </source>
</evidence>
<protein>
    <submittedName>
        <fullName evidence="6">Acetate operon repressor</fullName>
    </submittedName>
</protein>